<organism evidence="4 5">
    <name type="scientific">Mycena alexandri</name>
    <dbReference type="NCBI Taxonomy" id="1745969"/>
    <lineage>
        <taxon>Eukaryota</taxon>
        <taxon>Fungi</taxon>
        <taxon>Dikarya</taxon>
        <taxon>Basidiomycota</taxon>
        <taxon>Agaricomycotina</taxon>
        <taxon>Agaricomycetes</taxon>
        <taxon>Agaricomycetidae</taxon>
        <taxon>Agaricales</taxon>
        <taxon>Marasmiineae</taxon>
        <taxon>Mycenaceae</taxon>
        <taxon>Mycena</taxon>
    </lineage>
</organism>
<feature type="region of interest" description="Disordered" evidence="2">
    <location>
        <begin position="582"/>
        <end position="608"/>
    </location>
</feature>
<feature type="region of interest" description="Disordered" evidence="2">
    <location>
        <begin position="900"/>
        <end position="1002"/>
    </location>
</feature>
<feature type="region of interest" description="Disordered" evidence="2">
    <location>
        <begin position="1227"/>
        <end position="1253"/>
    </location>
</feature>
<comment type="caution">
    <text evidence="4">The sequence shown here is derived from an EMBL/GenBank/DDBJ whole genome shotgun (WGS) entry which is preliminary data.</text>
</comment>
<feature type="compositionally biased region" description="Low complexity" evidence="2">
    <location>
        <begin position="947"/>
        <end position="957"/>
    </location>
</feature>
<name>A0AAD6WSI0_9AGAR</name>
<feature type="compositionally biased region" description="Polar residues" evidence="2">
    <location>
        <begin position="958"/>
        <end position="968"/>
    </location>
</feature>
<protein>
    <submittedName>
        <fullName evidence="4">Uncharacterized protein</fullName>
    </submittedName>
</protein>
<dbReference type="Proteomes" id="UP001218188">
    <property type="component" value="Unassembled WGS sequence"/>
</dbReference>
<keyword evidence="3" id="KW-0732">Signal</keyword>
<reference evidence="4" key="1">
    <citation type="submission" date="2023-03" db="EMBL/GenBank/DDBJ databases">
        <title>Massive genome expansion in bonnet fungi (Mycena s.s.) driven by repeated elements and novel gene families across ecological guilds.</title>
        <authorList>
            <consortium name="Lawrence Berkeley National Laboratory"/>
            <person name="Harder C.B."/>
            <person name="Miyauchi S."/>
            <person name="Viragh M."/>
            <person name="Kuo A."/>
            <person name="Thoen E."/>
            <person name="Andreopoulos B."/>
            <person name="Lu D."/>
            <person name="Skrede I."/>
            <person name="Drula E."/>
            <person name="Henrissat B."/>
            <person name="Morin E."/>
            <person name="Kohler A."/>
            <person name="Barry K."/>
            <person name="LaButti K."/>
            <person name="Morin E."/>
            <person name="Salamov A."/>
            <person name="Lipzen A."/>
            <person name="Mereny Z."/>
            <person name="Hegedus B."/>
            <person name="Baldrian P."/>
            <person name="Stursova M."/>
            <person name="Weitz H."/>
            <person name="Taylor A."/>
            <person name="Grigoriev I.V."/>
            <person name="Nagy L.G."/>
            <person name="Martin F."/>
            <person name="Kauserud H."/>
        </authorList>
    </citation>
    <scope>NUCLEOTIDE SEQUENCE</scope>
    <source>
        <strain evidence="4">CBHHK200</strain>
    </source>
</reference>
<feature type="signal peptide" evidence="3">
    <location>
        <begin position="1"/>
        <end position="19"/>
    </location>
</feature>
<dbReference type="EMBL" id="JARJCM010000220">
    <property type="protein sequence ID" value="KAJ7021936.1"/>
    <property type="molecule type" value="Genomic_DNA"/>
</dbReference>
<feature type="coiled-coil region" evidence="1">
    <location>
        <begin position="612"/>
        <end position="664"/>
    </location>
</feature>
<proteinExistence type="predicted"/>
<evidence type="ECO:0000256" key="2">
    <source>
        <dbReference type="SAM" id="MobiDB-lite"/>
    </source>
</evidence>
<evidence type="ECO:0000256" key="1">
    <source>
        <dbReference type="SAM" id="Coils"/>
    </source>
</evidence>
<gene>
    <name evidence="4" type="ORF">C8F04DRAFT_1194984</name>
</gene>
<keyword evidence="1" id="KW-0175">Coiled coil</keyword>
<evidence type="ECO:0000313" key="5">
    <source>
        <dbReference type="Proteomes" id="UP001218188"/>
    </source>
</evidence>
<accession>A0AAD6WSI0</accession>
<sequence>MSPVSLPTMVSLLLLVARARRSCTAGEAGSSLIEFSRPSPASVRIDGRSTGIESVEENVKGITLDRDAAGLAPIVHWQDTPLDPDTISFIAGVAWRVPRVADCVPEPPRPRFRNALATVLSAFAFHRAPAAAFDSSYQQGIRPERVIIGAYSEAGTGHPYFAVTSIPCGMIQLGGLLLCEGKLSGPWMRLRVHGNEEYSDKPVGTIAMNLKQVIRAHSVILKTRNVELNAVRNPDCAIELTLIWFNQWNSPYIKIDWRFSVISAMVRNQIMRNLCDSELVLGNTNAVLIMTQAGGRFLQNSSDKLHRKRYSGLASFASEGKENSQGVEFRIPFWALEKHRQRLVTLGEYDSPSGFKVLTKKDIVSDGEAVHGAELQAAEVRVKGEPGENVNIIFSQPPARLEGVENNMWRDLLGQSETRWFFRQMWRLRLATAGLGTVPDGKICRGVLACRRQCGQWSGPPLSTVYCATDALLKSGSPLSHWIQTPTAPGACRAITRIRNHIGGLWADSRRLMSLKILPISTFIQLAGRTASAPFTNRRRPTASPGSALPFASCPSFWTLPMEPSDLLESSLPPQSLLVEKNKRQADEPEPPMNAGSRDSGTNKVRIRPAYEGESKARIDELEEENLQLKHQLNEYNTSEAVNCHKLENENILLRKAIEDFQKENAGQTSSIKDVFRVTVSLSISNVFKAQESIVSWQERSADLEENAKLTPGLSQAAHADRVNDLQVRIQALASENTALIKLLDENSSSQQETHQKEKATITDENERLENRIEELETEMSLTIVSLQAENSDLVQSVAMLEDAMDHQVLADEARVAGEEALRGEISQLITRLNEEETVTVQCKALNTTLVKDKAELHKALRGQVERLEIRNSAFVEQRKQSVWTQEYVAKLNAKLAETEKDHDVDMSDATNPGNPSPADGTAGTSHAGPPGQPASHSSPAPNTIPSSSSSRQASSSNAPLTGQSSAPDPQPGRKSGKSTRRPVMASVRQKKTPRSSANEDAQKAFRKFVHGKLGIKHDNEIDKLFVNRATPELLTVFGDGGAGPEPHPGTEVYPLEMDGEDVTFSNWNDAVGECFILQFTETYKPEEGGNIDDDNDDNDDEVAEINDKLLRPFWKARLQCIRRAQLHVARAIADPEYMAQVNKAARRITHRNQGALGSFGMERSGSEALCGPFQRAYWPGHEFGRGDRRREEEKTCRVIRKDWRHAVLINLLKWLDYNADQNNLTASGVSSGPAPHPRLREPAGSTNRSSSPYIRRLPRNLYCPTWLATLDKAQISSLDPQDPIGLPVEVLELETNAKFDANEMDKDEFWRPPPKSAAL</sequence>
<feature type="chain" id="PRO_5042212092" evidence="3">
    <location>
        <begin position="20"/>
        <end position="1320"/>
    </location>
</feature>
<evidence type="ECO:0000313" key="4">
    <source>
        <dbReference type="EMBL" id="KAJ7021936.1"/>
    </source>
</evidence>
<keyword evidence="5" id="KW-1185">Reference proteome</keyword>
<feature type="compositionally biased region" description="Polar residues" evidence="2">
    <location>
        <begin position="935"/>
        <end position="946"/>
    </location>
</feature>
<feature type="coiled-coil region" evidence="1">
    <location>
        <begin position="752"/>
        <end position="786"/>
    </location>
</feature>
<evidence type="ECO:0000256" key="3">
    <source>
        <dbReference type="SAM" id="SignalP"/>
    </source>
</evidence>